<gene>
    <name evidence="12" type="ORF">SCAL_001097</name>
</gene>
<dbReference type="EMBL" id="LYOS01000003">
    <property type="protein sequence ID" value="OFV67722.1"/>
    <property type="molecule type" value="Genomic_DNA"/>
</dbReference>
<dbReference type="InterPro" id="IPR054712">
    <property type="entry name" value="Cas3-like_dom"/>
</dbReference>
<dbReference type="GO" id="GO:0016787">
    <property type="term" value="F:hydrolase activity"/>
    <property type="evidence" value="ECO:0007669"/>
    <property type="project" value="UniProtKB-KW"/>
</dbReference>
<dbReference type="SUPFAM" id="SSF52540">
    <property type="entry name" value="P-loop containing nucleoside triphosphate hydrolases"/>
    <property type="match status" value="1"/>
</dbReference>
<dbReference type="InterPro" id="IPR006483">
    <property type="entry name" value="CRISPR-assoc_Cas3_HD"/>
</dbReference>
<dbReference type="GO" id="GO:0004386">
    <property type="term" value="F:helicase activity"/>
    <property type="evidence" value="ECO:0007669"/>
    <property type="project" value="UniProtKB-KW"/>
</dbReference>
<accession>A0A1F2P9V2</accession>
<dbReference type="InterPro" id="IPR001650">
    <property type="entry name" value="Helicase_C-like"/>
</dbReference>
<keyword evidence="5" id="KW-0547">Nucleotide-binding</keyword>
<dbReference type="Pfam" id="PF00270">
    <property type="entry name" value="DEAD"/>
    <property type="match status" value="1"/>
</dbReference>
<dbReference type="NCBIfam" id="TIGR01596">
    <property type="entry name" value="cas3_HD"/>
    <property type="match status" value="1"/>
</dbReference>
<dbReference type="Gene3D" id="3.40.50.300">
    <property type="entry name" value="P-loop containing nucleotide triphosphate hydrolases"/>
    <property type="match status" value="2"/>
</dbReference>
<dbReference type="GO" id="GO:0003676">
    <property type="term" value="F:nucleic acid binding"/>
    <property type="evidence" value="ECO:0007669"/>
    <property type="project" value="InterPro"/>
</dbReference>
<evidence type="ECO:0000256" key="9">
    <source>
        <dbReference type="ARBA" id="ARBA00023118"/>
    </source>
</evidence>
<comment type="similarity">
    <text evidence="1">In the N-terminal section; belongs to the CRISPR-associated nuclease Cas3-HD family.</text>
</comment>
<keyword evidence="7" id="KW-0347">Helicase</keyword>
<evidence type="ECO:0000256" key="8">
    <source>
        <dbReference type="ARBA" id="ARBA00022840"/>
    </source>
</evidence>
<dbReference type="CDD" id="cd17930">
    <property type="entry name" value="DEXHc_cas3"/>
    <property type="match status" value="1"/>
</dbReference>
<evidence type="ECO:0000313" key="13">
    <source>
        <dbReference type="Proteomes" id="UP000186940"/>
    </source>
</evidence>
<dbReference type="Proteomes" id="UP000186940">
    <property type="component" value="Unassembled WGS sequence"/>
</dbReference>
<keyword evidence="6" id="KW-0378">Hydrolase</keyword>
<dbReference type="GO" id="GO:0051607">
    <property type="term" value="P:defense response to virus"/>
    <property type="evidence" value="ECO:0007669"/>
    <property type="project" value="UniProtKB-KW"/>
</dbReference>
<evidence type="ECO:0000256" key="1">
    <source>
        <dbReference type="ARBA" id="ARBA00006847"/>
    </source>
</evidence>
<comment type="caution">
    <text evidence="12">The sequence shown here is derived from an EMBL/GenBank/DDBJ whole genome shotgun (WGS) entry which is preliminary data.</text>
</comment>
<dbReference type="GO" id="GO:0140097">
    <property type="term" value="F:catalytic activity, acting on DNA"/>
    <property type="evidence" value="ECO:0007669"/>
    <property type="project" value="UniProtKB-ARBA"/>
</dbReference>
<dbReference type="Pfam" id="PF22590">
    <property type="entry name" value="Cas3-like_C_2"/>
    <property type="match status" value="1"/>
</dbReference>
<dbReference type="InterPro" id="IPR011545">
    <property type="entry name" value="DEAD/DEAH_box_helicase_dom"/>
</dbReference>
<dbReference type="SMART" id="SM00487">
    <property type="entry name" value="DEXDc"/>
    <property type="match status" value="1"/>
</dbReference>
<dbReference type="PATRIC" id="fig|1838285.3.peg.1117"/>
<dbReference type="STRING" id="1838285.SCAL_001097"/>
<dbReference type="Pfam" id="PF18019">
    <property type="entry name" value="Cas3_HD"/>
    <property type="match status" value="1"/>
</dbReference>
<dbReference type="InterPro" id="IPR027417">
    <property type="entry name" value="P-loop_NTPase"/>
</dbReference>
<evidence type="ECO:0000256" key="2">
    <source>
        <dbReference type="ARBA" id="ARBA00009046"/>
    </source>
</evidence>
<comment type="similarity">
    <text evidence="2">In the central section; belongs to the CRISPR-associated helicase Cas3 family.</text>
</comment>
<dbReference type="InterPro" id="IPR006474">
    <property type="entry name" value="Helicase_Cas3_CRISPR-ass_core"/>
</dbReference>
<dbReference type="PROSITE" id="PS51643">
    <property type="entry name" value="HD_CAS3"/>
    <property type="match status" value="1"/>
</dbReference>
<feature type="domain" description="HD Cas3-type" evidence="11">
    <location>
        <begin position="1"/>
        <end position="196"/>
    </location>
</feature>
<evidence type="ECO:0000256" key="3">
    <source>
        <dbReference type="ARBA" id="ARBA00022722"/>
    </source>
</evidence>
<dbReference type="GO" id="GO:0004518">
    <property type="term" value="F:nuclease activity"/>
    <property type="evidence" value="ECO:0007669"/>
    <property type="project" value="UniProtKB-KW"/>
</dbReference>
<feature type="domain" description="Helicase C-terminal" evidence="10">
    <location>
        <begin position="465"/>
        <end position="627"/>
    </location>
</feature>
<reference evidence="12" key="1">
    <citation type="submission" date="2016-05" db="EMBL/GenBank/DDBJ databases">
        <title>Microbial consortia oxidize butane by reversing methanogenesis.</title>
        <authorList>
            <person name="Laso-Perez R."/>
            <person name="Richter M."/>
            <person name="Wegener G."/>
            <person name="Musat F."/>
        </authorList>
    </citation>
    <scope>NUCLEOTIDE SEQUENCE [LARGE SCALE GENOMIC DNA]</scope>
    <source>
        <strain evidence="12">BOX2</strain>
    </source>
</reference>
<dbReference type="GO" id="GO:0046872">
    <property type="term" value="F:metal ion binding"/>
    <property type="evidence" value="ECO:0007669"/>
    <property type="project" value="UniProtKB-KW"/>
</dbReference>
<evidence type="ECO:0000256" key="6">
    <source>
        <dbReference type="ARBA" id="ARBA00022801"/>
    </source>
</evidence>
<dbReference type="PROSITE" id="PS51194">
    <property type="entry name" value="HELICASE_CTER"/>
    <property type="match status" value="1"/>
</dbReference>
<organism evidence="12 13">
    <name type="scientific">Candidatus Syntropharchaeum caldarium</name>
    <dbReference type="NCBI Taxonomy" id="1838285"/>
    <lineage>
        <taxon>Archaea</taxon>
        <taxon>Methanobacteriati</taxon>
        <taxon>Methanobacteriota</taxon>
        <taxon>Stenosarchaea group</taxon>
        <taxon>Methanomicrobia</taxon>
        <taxon>Methanosarcinales</taxon>
        <taxon>ANME-2 cluster</taxon>
        <taxon>Candidatus Syntropharchaeum</taxon>
    </lineage>
</organism>
<dbReference type="InterPro" id="IPR014001">
    <property type="entry name" value="Helicase_ATP-bd"/>
</dbReference>
<proteinExistence type="inferred from homology"/>
<keyword evidence="8" id="KW-0067">ATP-binding</keyword>
<sequence length="775" mass="91428">MDLSDLQLKKDVLMDLSYLIGVCHDFGKATEYFQNYIKEVDEKKRMQMKGRQETKHGLLSAIFTYFVLQEYLKDLKDQKVLNEPLCDILAVIGYLIIKRHHGNLKDARFEILDLKEDEDIEVLNRQIQSINLNEVEKVYCDLLNVDISYFFNHHQQIVKEILQKKKRIRRLREEENIQYSLITQLLYSVLINSDKVDASGIEIERNRREISSDLVDAYKVIKGYNEPDGKMNNIRNCIYDDVIFMLNELDLKQKIYSLNVPTGTGKTLTSLSFALKLRDKLKREKGFTPKIIYSLPFMSIIDQNFDEFERVFKKVNGHIPTTDILLKHHHLADIFFETKDDEFETTESLFLIEGWNSEIIVTTFVQFFHTLISNKNRTLRKYHNIVNSIVILDEVQSIPHEYWLLFKKLIDVFSRCFNTYFIFVTATQPLIFEPETEIKELVKDKSKYFSEFDRIELIPELESTPFDKFKEIVRKDIEEHKEKDFLVVLNTINSSKELYEYLKDFEIPETSYYYLSTNIIPKERLSRIKKIKAEKGRKIIVSTQLIEAGVDIDVDIVYRDFSTLDSINQVAGRCNRNYSEDKKGLVKVFVLIDTNNNDRKYYQYIYGDKAILINKTSKVLENYSKINEPLFLEITNEYYTKVKDAMADDESEKMVAYLCNLEFESIQKNFRLIKQDYEKIDVFIELDENAKRIWHEYQEIRNVKDPLERKKEFLKIKKDFYDYVISVPKKYANQVGFDEKTGIGYISKVEIDQGIGYDSETGFKRENAGGGSIIC</sequence>
<dbReference type="Gene3D" id="1.10.3210.30">
    <property type="match status" value="1"/>
</dbReference>
<evidence type="ECO:0000256" key="4">
    <source>
        <dbReference type="ARBA" id="ARBA00022723"/>
    </source>
</evidence>
<keyword evidence="9" id="KW-0051">Antiviral defense</keyword>
<evidence type="ECO:0000256" key="5">
    <source>
        <dbReference type="ARBA" id="ARBA00022741"/>
    </source>
</evidence>
<dbReference type="SMART" id="SM00490">
    <property type="entry name" value="HELICc"/>
    <property type="match status" value="1"/>
</dbReference>
<evidence type="ECO:0000259" key="10">
    <source>
        <dbReference type="PROSITE" id="PS51194"/>
    </source>
</evidence>
<evidence type="ECO:0000259" key="11">
    <source>
        <dbReference type="PROSITE" id="PS51643"/>
    </source>
</evidence>
<evidence type="ECO:0000256" key="7">
    <source>
        <dbReference type="ARBA" id="ARBA00022806"/>
    </source>
</evidence>
<dbReference type="GO" id="GO:0005524">
    <property type="term" value="F:ATP binding"/>
    <property type="evidence" value="ECO:0007669"/>
    <property type="project" value="UniProtKB-KW"/>
</dbReference>
<dbReference type="AlphaFoldDB" id="A0A1F2P9V2"/>
<dbReference type="NCBIfam" id="TIGR01587">
    <property type="entry name" value="cas3_core"/>
    <property type="match status" value="1"/>
</dbReference>
<evidence type="ECO:0000313" key="12">
    <source>
        <dbReference type="EMBL" id="OFV67722.1"/>
    </source>
</evidence>
<keyword evidence="4" id="KW-0479">Metal-binding</keyword>
<name>A0A1F2P9V2_9EURY</name>
<keyword evidence="3" id="KW-0540">Nuclease</keyword>
<dbReference type="InterPro" id="IPR038257">
    <property type="entry name" value="CRISPR-assoc_Cas3_HD_sf"/>
</dbReference>
<protein>
    <submittedName>
        <fullName evidence="12">CRISPR-associated protein Cas3</fullName>
    </submittedName>
</protein>
<keyword evidence="13" id="KW-1185">Reference proteome</keyword>
<dbReference type="CDD" id="cd09641">
    <property type="entry name" value="Cas3''_I"/>
    <property type="match status" value="1"/>
</dbReference>